<sequence length="164" mass="18311">MLTRRTLRECRALVAGLPMPRPFSVPELVEALARQRGRPIHVRALPTGADVCGVWIRLPADDVIYVEEKTSRLHRDHIVLHEIGHLLRDHPGPGGAHPLARVLPDLSPELIERLLTRTAYTTDEEQEAELIASLIRTAARAQRSWTSGVLGEFETALGLRGSWQ</sequence>
<gene>
    <name evidence="1" type="ORF">HNR02_004315</name>
</gene>
<reference evidence="1 2" key="1">
    <citation type="submission" date="2020-07" db="EMBL/GenBank/DDBJ databases">
        <title>Sequencing the genomes of 1000 actinobacteria strains.</title>
        <authorList>
            <person name="Klenk H.-P."/>
        </authorList>
    </citation>
    <scope>NUCLEOTIDE SEQUENCE [LARGE SCALE GENOMIC DNA]</scope>
    <source>
        <strain evidence="1 2">DSM 104006</strain>
    </source>
</reference>
<organism evidence="1 2">
    <name type="scientific">Amycolatopsis endophytica</name>
    <dbReference type="NCBI Taxonomy" id="860233"/>
    <lineage>
        <taxon>Bacteria</taxon>
        <taxon>Bacillati</taxon>
        <taxon>Actinomycetota</taxon>
        <taxon>Actinomycetes</taxon>
        <taxon>Pseudonocardiales</taxon>
        <taxon>Pseudonocardiaceae</taxon>
        <taxon>Amycolatopsis</taxon>
    </lineage>
</organism>
<dbReference type="AlphaFoldDB" id="A0A853B893"/>
<comment type="caution">
    <text evidence="1">The sequence shown here is derived from an EMBL/GenBank/DDBJ whole genome shotgun (WGS) entry which is preliminary data.</text>
</comment>
<proteinExistence type="predicted"/>
<keyword evidence="2" id="KW-1185">Reference proteome</keyword>
<protein>
    <recommendedName>
        <fullName evidence="3">IrrE N-terminal-like domain-containing protein</fullName>
    </recommendedName>
</protein>
<dbReference type="EMBL" id="JACCFK010000001">
    <property type="protein sequence ID" value="NYI90992.1"/>
    <property type="molecule type" value="Genomic_DNA"/>
</dbReference>
<evidence type="ECO:0000313" key="1">
    <source>
        <dbReference type="EMBL" id="NYI90992.1"/>
    </source>
</evidence>
<evidence type="ECO:0000313" key="2">
    <source>
        <dbReference type="Proteomes" id="UP000549616"/>
    </source>
</evidence>
<dbReference type="Proteomes" id="UP000549616">
    <property type="component" value="Unassembled WGS sequence"/>
</dbReference>
<dbReference type="RefSeq" id="WP_179774936.1">
    <property type="nucleotide sequence ID" value="NZ_JACCFK010000001.1"/>
</dbReference>
<name>A0A853B893_9PSEU</name>
<accession>A0A853B893</accession>
<evidence type="ECO:0008006" key="3">
    <source>
        <dbReference type="Google" id="ProtNLM"/>
    </source>
</evidence>